<evidence type="ECO:0000313" key="4">
    <source>
        <dbReference type="Proteomes" id="UP001201812"/>
    </source>
</evidence>
<keyword evidence="2" id="KW-0732">Signal</keyword>
<feature type="compositionally biased region" description="Polar residues" evidence="1">
    <location>
        <begin position="25"/>
        <end position="35"/>
    </location>
</feature>
<dbReference type="EMBL" id="JAKKPZ010000764">
    <property type="protein sequence ID" value="KAI1692454.1"/>
    <property type="molecule type" value="Genomic_DNA"/>
</dbReference>
<feature type="signal peptide" evidence="2">
    <location>
        <begin position="1"/>
        <end position="24"/>
    </location>
</feature>
<reference evidence="3" key="1">
    <citation type="submission" date="2022-01" db="EMBL/GenBank/DDBJ databases">
        <title>Genome Sequence Resource for Two Populations of Ditylenchus destructor, the Migratory Endoparasitic Phytonematode.</title>
        <authorList>
            <person name="Zhang H."/>
            <person name="Lin R."/>
            <person name="Xie B."/>
        </authorList>
    </citation>
    <scope>NUCLEOTIDE SEQUENCE</scope>
    <source>
        <strain evidence="3">BazhouSP</strain>
    </source>
</reference>
<evidence type="ECO:0000313" key="3">
    <source>
        <dbReference type="EMBL" id="KAI1692454.1"/>
    </source>
</evidence>
<protein>
    <submittedName>
        <fullName evidence="3">Uncharacterized protein</fullName>
    </submittedName>
</protein>
<dbReference type="AlphaFoldDB" id="A0AAD4MJY9"/>
<feature type="chain" id="PRO_5042176849" evidence="2">
    <location>
        <begin position="25"/>
        <end position="104"/>
    </location>
</feature>
<organism evidence="3 4">
    <name type="scientific">Ditylenchus destructor</name>
    <dbReference type="NCBI Taxonomy" id="166010"/>
    <lineage>
        <taxon>Eukaryota</taxon>
        <taxon>Metazoa</taxon>
        <taxon>Ecdysozoa</taxon>
        <taxon>Nematoda</taxon>
        <taxon>Chromadorea</taxon>
        <taxon>Rhabditida</taxon>
        <taxon>Tylenchina</taxon>
        <taxon>Tylenchomorpha</taxon>
        <taxon>Sphaerularioidea</taxon>
        <taxon>Anguinidae</taxon>
        <taxon>Anguininae</taxon>
        <taxon>Ditylenchus</taxon>
    </lineage>
</organism>
<evidence type="ECO:0000256" key="1">
    <source>
        <dbReference type="SAM" id="MobiDB-lite"/>
    </source>
</evidence>
<sequence length="104" mass="11239">MQTPFVLISLAFLVFISQQQLSEANCGNGVSNSDEANCRKDEAPNLIKKNGNRGSSSDSDSDSGGGDSDSDSGSDDNGDGDLRKIYRETRTDLSLVIQHYDYNI</sequence>
<comment type="caution">
    <text evidence="3">The sequence shown here is derived from an EMBL/GenBank/DDBJ whole genome shotgun (WGS) entry which is preliminary data.</text>
</comment>
<evidence type="ECO:0000256" key="2">
    <source>
        <dbReference type="SAM" id="SignalP"/>
    </source>
</evidence>
<accession>A0AAD4MJY9</accession>
<proteinExistence type="predicted"/>
<dbReference type="Proteomes" id="UP001201812">
    <property type="component" value="Unassembled WGS sequence"/>
</dbReference>
<name>A0AAD4MJY9_9BILA</name>
<keyword evidence="4" id="KW-1185">Reference proteome</keyword>
<gene>
    <name evidence="3" type="ORF">DdX_21241</name>
</gene>
<feature type="compositionally biased region" description="Acidic residues" evidence="1">
    <location>
        <begin position="68"/>
        <end position="79"/>
    </location>
</feature>
<feature type="region of interest" description="Disordered" evidence="1">
    <location>
        <begin position="25"/>
        <end position="83"/>
    </location>
</feature>